<dbReference type="RefSeq" id="WP_005986850.1">
    <property type="nucleotide sequence ID" value="NZ_AOSV01000020.1"/>
</dbReference>
<dbReference type="InterPro" id="IPR013767">
    <property type="entry name" value="PAS_fold"/>
</dbReference>
<comment type="caution">
    <text evidence="9">The sequence shown here is derived from an EMBL/GenBank/DDBJ whole genome shotgun (WGS) entry which is preliminary data.</text>
</comment>
<dbReference type="SMART" id="SM00091">
    <property type="entry name" value="PAS"/>
    <property type="match status" value="1"/>
</dbReference>
<proteinExistence type="predicted"/>
<keyword evidence="1" id="KW-0597">Phosphoprotein</keyword>
<dbReference type="PANTHER" id="PTHR43065">
    <property type="entry name" value="SENSOR HISTIDINE KINASE"/>
    <property type="match status" value="1"/>
</dbReference>
<dbReference type="SMART" id="SM00387">
    <property type="entry name" value="HATPase_c"/>
    <property type="match status" value="1"/>
</dbReference>
<keyword evidence="5" id="KW-0067">ATP-binding</keyword>
<dbReference type="Gene3D" id="3.30.450.20">
    <property type="entry name" value="PAS domain"/>
    <property type="match status" value="1"/>
</dbReference>
<dbReference type="PANTHER" id="PTHR43065:SF23">
    <property type="entry name" value="SENSOR HISTIDINE KINASE PDTAS"/>
    <property type="match status" value="1"/>
</dbReference>
<evidence type="ECO:0000259" key="8">
    <source>
        <dbReference type="PROSITE" id="PS50112"/>
    </source>
</evidence>
<dbReference type="Pfam" id="PF07568">
    <property type="entry name" value="HisKA_2"/>
    <property type="match status" value="1"/>
</dbReference>
<evidence type="ECO:0000256" key="6">
    <source>
        <dbReference type="ARBA" id="ARBA00023012"/>
    </source>
</evidence>
<protein>
    <submittedName>
        <fullName evidence="9">PAS domain S-box</fullName>
    </submittedName>
</protein>
<dbReference type="InterPro" id="IPR011495">
    <property type="entry name" value="Sig_transdc_His_kin_sub2_dim/P"/>
</dbReference>
<dbReference type="Pfam" id="PF00989">
    <property type="entry name" value="PAS"/>
    <property type="match status" value="1"/>
</dbReference>
<dbReference type="PROSITE" id="PS50112">
    <property type="entry name" value="PAS"/>
    <property type="match status" value="1"/>
</dbReference>
<dbReference type="GO" id="GO:0005524">
    <property type="term" value="F:ATP binding"/>
    <property type="evidence" value="ECO:0007669"/>
    <property type="project" value="UniProtKB-KW"/>
</dbReference>
<evidence type="ECO:0000313" key="9">
    <source>
        <dbReference type="EMBL" id="EMG37227.1"/>
    </source>
</evidence>
<dbReference type="InterPro" id="IPR005467">
    <property type="entry name" value="His_kinase_dom"/>
</dbReference>
<dbReference type="SUPFAM" id="SSF55874">
    <property type="entry name" value="ATPase domain of HSP90 chaperone/DNA topoisomerase II/histidine kinase"/>
    <property type="match status" value="1"/>
</dbReference>
<feature type="domain" description="PAS" evidence="8">
    <location>
        <begin position="49"/>
        <end position="114"/>
    </location>
</feature>
<dbReference type="AlphaFoldDB" id="M5PS69"/>
<evidence type="ECO:0000256" key="2">
    <source>
        <dbReference type="ARBA" id="ARBA00022679"/>
    </source>
</evidence>
<evidence type="ECO:0000313" key="10">
    <source>
        <dbReference type="Proteomes" id="UP000011922"/>
    </source>
</evidence>
<dbReference type="NCBIfam" id="TIGR00229">
    <property type="entry name" value="sensory_box"/>
    <property type="match status" value="1"/>
</dbReference>
<feature type="domain" description="Histidine kinase" evidence="7">
    <location>
        <begin position="183"/>
        <end position="376"/>
    </location>
</feature>
<dbReference type="Gene3D" id="3.30.565.10">
    <property type="entry name" value="Histidine kinase-like ATPase, C-terminal domain"/>
    <property type="match status" value="1"/>
</dbReference>
<dbReference type="InterPro" id="IPR003594">
    <property type="entry name" value="HATPase_dom"/>
</dbReference>
<dbReference type="InterPro" id="IPR035965">
    <property type="entry name" value="PAS-like_dom_sf"/>
</dbReference>
<dbReference type="PATRIC" id="fig|1262666.3.peg.2093"/>
<dbReference type="Pfam" id="PF02518">
    <property type="entry name" value="HATPase_c"/>
    <property type="match status" value="1"/>
</dbReference>
<evidence type="ECO:0000256" key="3">
    <source>
        <dbReference type="ARBA" id="ARBA00022741"/>
    </source>
</evidence>
<keyword evidence="3" id="KW-0547">Nucleotide-binding</keyword>
<keyword evidence="2" id="KW-0808">Transferase</keyword>
<dbReference type="InterPro" id="IPR036890">
    <property type="entry name" value="HATPase_C_sf"/>
</dbReference>
<evidence type="ECO:0000256" key="5">
    <source>
        <dbReference type="ARBA" id="ARBA00022840"/>
    </source>
</evidence>
<name>M5PS69_DESAF</name>
<evidence type="ECO:0000259" key="7">
    <source>
        <dbReference type="PROSITE" id="PS50109"/>
    </source>
</evidence>
<dbReference type="GO" id="GO:0006355">
    <property type="term" value="P:regulation of DNA-templated transcription"/>
    <property type="evidence" value="ECO:0007669"/>
    <property type="project" value="InterPro"/>
</dbReference>
<evidence type="ECO:0000256" key="4">
    <source>
        <dbReference type="ARBA" id="ARBA00022777"/>
    </source>
</evidence>
<gene>
    <name evidence="9" type="ORF">PCS_02065</name>
</gene>
<keyword evidence="4" id="KW-0418">Kinase</keyword>
<dbReference type="InterPro" id="IPR000014">
    <property type="entry name" value="PAS"/>
</dbReference>
<accession>M5PS69</accession>
<evidence type="ECO:0000256" key="1">
    <source>
        <dbReference type="ARBA" id="ARBA00022553"/>
    </source>
</evidence>
<dbReference type="SUPFAM" id="SSF55785">
    <property type="entry name" value="PYP-like sensor domain (PAS domain)"/>
    <property type="match status" value="1"/>
</dbReference>
<dbReference type="CDD" id="cd00130">
    <property type="entry name" value="PAS"/>
    <property type="match status" value="1"/>
</dbReference>
<dbReference type="PROSITE" id="PS50109">
    <property type="entry name" value="HIS_KIN"/>
    <property type="match status" value="1"/>
</dbReference>
<organism evidence="9 10">
    <name type="scientific">Desulfocurvibacter africanus PCS</name>
    <dbReference type="NCBI Taxonomy" id="1262666"/>
    <lineage>
        <taxon>Bacteria</taxon>
        <taxon>Pseudomonadati</taxon>
        <taxon>Thermodesulfobacteriota</taxon>
        <taxon>Desulfovibrionia</taxon>
        <taxon>Desulfovibrionales</taxon>
        <taxon>Desulfovibrionaceae</taxon>
        <taxon>Desulfocurvibacter</taxon>
    </lineage>
</organism>
<dbReference type="GO" id="GO:0016301">
    <property type="term" value="F:kinase activity"/>
    <property type="evidence" value="ECO:0007669"/>
    <property type="project" value="UniProtKB-KW"/>
</dbReference>
<dbReference type="GO" id="GO:0000160">
    <property type="term" value="P:phosphorelay signal transduction system"/>
    <property type="evidence" value="ECO:0007669"/>
    <property type="project" value="UniProtKB-KW"/>
</dbReference>
<keyword evidence="6" id="KW-0902">Two-component regulatory system</keyword>
<dbReference type="OrthoDB" id="5342108at2"/>
<dbReference type="EMBL" id="AOSV01000020">
    <property type="protein sequence ID" value="EMG37227.1"/>
    <property type="molecule type" value="Genomic_DNA"/>
</dbReference>
<reference evidence="9 10" key="1">
    <citation type="journal article" date="2013" name="Genome Announc.">
        <title>Draft Genome Sequence for Desulfovibrio africanus Strain PCS.</title>
        <authorList>
            <person name="Brown S.D."/>
            <person name="Utturkar S.M."/>
            <person name="Arkin A.P."/>
            <person name="Deutschbauer A.M."/>
            <person name="Elias D.A."/>
            <person name="Hazen T.C."/>
            <person name="Chakraborty R."/>
        </authorList>
    </citation>
    <scope>NUCLEOTIDE SEQUENCE [LARGE SCALE GENOMIC DNA]</scope>
    <source>
        <strain evidence="9 10">PCS</strain>
    </source>
</reference>
<sequence>MRKPYDQEPERLRQSLARPDSRLREKLIGLGETSMRKSYYPELKERMEDLERFRALLDQVSDAILLVNLETLRIADANGAAGDLLGRARDSLLGLRLDKLMPPEATQAMDDFLRSGQVESFVESTLPAAGGRMHDAPVEIVLRVVPFGSVPYMVAVARDVSERKLNEERLRDSLREKEVLLKEIHHRVKNNLQTISSLLSLQAQVLDDPAVAELFRESQNRIQSMALVHERLYQADDLSSVDFDSYLSSVISFLMQSYRRSSSSVRLIKDLEDLALPVTVAIPCGLMVNELLSNSLKYAFPDGRAGTIEVSFRRDGDMYVLRVADDGVGLPPDIDPLDTSSLGLKLVLTLVRQLKGDLDIRPAPGASFHIAFPCEQGKIAR</sequence>
<dbReference type="Proteomes" id="UP000011922">
    <property type="component" value="Unassembled WGS sequence"/>
</dbReference>